<dbReference type="Pfam" id="PF00557">
    <property type="entry name" value="Peptidase_M24"/>
    <property type="match status" value="1"/>
</dbReference>
<evidence type="ECO:0000313" key="4">
    <source>
        <dbReference type="Proteomes" id="UP000070483"/>
    </source>
</evidence>
<dbReference type="OrthoDB" id="9806388at2"/>
<dbReference type="InterPro" id="IPR000994">
    <property type="entry name" value="Pept_M24"/>
</dbReference>
<dbReference type="PATRIC" id="fig|157687.3.peg.412"/>
<dbReference type="GO" id="GO:0008235">
    <property type="term" value="F:metalloexopeptidase activity"/>
    <property type="evidence" value="ECO:0007669"/>
    <property type="project" value="UniProtKB-ARBA"/>
</dbReference>
<dbReference type="InterPro" id="IPR036005">
    <property type="entry name" value="Creatinase/aminopeptidase-like"/>
</dbReference>
<dbReference type="SUPFAM" id="SSF55920">
    <property type="entry name" value="Creatinase/aminopeptidase"/>
    <property type="match status" value="1"/>
</dbReference>
<dbReference type="PANTHER" id="PTHR46112:SF3">
    <property type="entry name" value="AMINOPEPTIDASE YPDF"/>
    <property type="match status" value="1"/>
</dbReference>
<dbReference type="SUPFAM" id="SSF53092">
    <property type="entry name" value="Creatinase/prolidase N-terminal domain"/>
    <property type="match status" value="1"/>
</dbReference>
<dbReference type="GO" id="GO:0004177">
    <property type="term" value="F:aminopeptidase activity"/>
    <property type="evidence" value="ECO:0007669"/>
    <property type="project" value="UniProtKB-ARBA"/>
</dbReference>
<dbReference type="PRINTS" id="PR00599">
    <property type="entry name" value="MAPEPTIDASE"/>
</dbReference>
<dbReference type="AlphaFoldDB" id="A0A134ANG4"/>
<reference evidence="4" key="1">
    <citation type="submission" date="2016-01" db="EMBL/GenBank/DDBJ databases">
        <authorList>
            <person name="Mitreva M."/>
            <person name="Pepin K.H."/>
            <person name="Mihindukulasuriya K.A."/>
            <person name="Fulton R."/>
            <person name="Fronick C."/>
            <person name="O'Laughlin M."/>
            <person name="Miner T."/>
            <person name="Herter B."/>
            <person name="Rosa B.A."/>
            <person name="Cordes M."/>
            <person name="Tomlinson C."/>
            <person name="Wollam A."/>
            <person name="Palsikar V.B."/>
            <person name="Mardis E.R."/>
            <person name="Wilson R.K."/>
        </authorList>
    </citation>
    <scope>NUCLEOTIDE SEQUENCE [LARGE SCALE GENOMIC DNA]</scope>
    <source>
        <strain evidence="4">KA00185</strain>
    </source>
</reference>
<feature type="domain" description="Creatinase N-terminal" evidence="2">
    <location>
        <begin position="4"/>
        <end position="130"/>
    </location>
</feature>
<dbReference type="PANTHER" id="PTHR46112">
    <property type="entry name" value="AMINOPEPTIDASE"/>
    <property type="match status" value="1"/>
</dbReference>
<keyword evidence="4" id="KW-1185">Reference proteome</keyword>
<accession>A0A134ANG4</accession>
<proteinExistence type="predicted"/>
<dbReference type="InterPro" id="IPR001714">
    <property type="entry name" value="Pept_M24_MAP"/>
</dbReference>
<evidence type="ECO:0000313" key="3">
    <source>
        <dbReference type="EMBL" id="KXB69239.1"/>
    </source>
</evidence>
<dbReference type="Pfam" id="PF01321">
    <property type="entry name" value="Creatinase_N"/>
    <property type="match status" value="1"/>
</dbReference>
<evidence type="ECO:0000259" key="2">
    <source>
        <dbReference type="Pfam" id="PF01321"/>
    </source>
</evidence>
<feature type="domain" description="Peptidase M24" evidence="1">
    <location>
        <begin position="138"/>
        <end position="340"/>
    </location>
</feature>
<dbReference type="Proteomes" id="UP000070483">
    <property type="component" value="Unassembled WGS sequence"/>
</dbReference>
<sequence>MEKRTEKLSRILNELNIDGLFITDLYNLRYFTGFTGTTGVALATKNGNFFFSDFRYKTQATKQVTEMGFEFVEVSRGSLQTVGEYIKKFGLKNVGFEDINVSFSLYQTIKDIFKVELVPVGNKLVMERMVKSDEEIALIKKAVEISDVAFSEALKIIKEGVSEKEVSSYMEYIQRKLGADDRSFTTIFASGCRSAMPHGVASDKKIQKEEFITMDFGAYYEGYVSDITRTVYYGNNITDRHKEIYNTVLEAQLLGIETIKEGVMSDEVDKVVRNFFNEKGYGKYFGHGLGHGIGAEIHELPYLSSASQIELKENMVVTSEPGLYFDGWGGVRIEDDVVVKKDGREVLNKSNKKLIILS</sequence>
<dbReference type="Gene3D" id="3.90.230.10">
    <property type="entry name" value="Creatinase/methionine aminopeptidase superfamily"/>
    <property type="match status" value="1"/>
</dbReference>
<dbReference type="EMBL" id="LSDD01000029">
    <property type="protein sequence ID" value="KXB69239.1"/>
    <property type="molecule type" value="Genomic_DNA"/>
</dbReference>
<gene>
    <name evidence="3" type="ORF">HMPREF3180_00410</name>
</gene>
<evidence type="ECO:0000259" key="1">
    <source>
        <dbReference type="Pfam" id="PF00557"/>
    </source>
</evidence>
<dbReference type="CDD" id="cd01092">
    <property type="entry name" value="APP-like"/>
    <property type="match status" value="1"/>
</dbReference>
<dbReference type="InterPro" id="IPR050659">
    <property type="entry name" value="Peptidase_M24B"/>
</dbReference>
<comment type="caution">
    <text evidence="3">The sequence shown here is derived from an EMBL/GenBank/DDBJ whole genome shotgun (WGS) entry which is preliminary data.</text>
</comment>
<name>A0A134ANG4_9FUSO</name>
<dbReference type="STRING" id="157687.HMPREF3180_00410"/>
<dbReference type="InterPro" id="IPR029149">
    <property type="entry name" value="Creatin/AminoP/Spt16_N"/>
</dbReference>
<dbReference type="InterPro" id="IPR000587">
    <property type="entry name" value="Creatinase_N"/>
</dbReference>
<dbReference type="RefSeq" id="WP_060917381.1">
    <property type="nucleotide sequence ID" value="NZ_KQ960021.1"/>
</dbReference>
<dbReference type="Gene3D" id="3.40.350.10">
    <property type="entry name" value="Creatinase/prolidase N-terminal domain"/>
    <property type="match status" value="1"/>
</dbReference>
<organism evidence="3 4">
    <name type="scientific">Leptotrichia wadei</name>
    <dbReference type="NCBI Taxonomy" id="157687"/>
    <lineage>
        <taxon>Bacteria</taxon>
        <taxon>Fusobacteriati</taxon>
        <taxon>Fusobacteriota</taxon>
        <taxon>Fusobacteriia</taxon>
        <taxon>Fusobacteriales</taxon>
        <taxon>Leptotrichiaceae</taxon>
        <taxon>Leptotrichia</taxon>
    </lineage>
</organism>
<protein>
    <submittedName>
        <fullName evidence="3">Putative Xaa-Pro dipeptidase</fullName>
    </submittedName>
</protein>